<accession>A0ABU6JYM6</accession>
<dbReference type="PROSITE" id="PS50851">
    <property type="entry name" value="CHEW"/>
    <property type="match status" value="1"/>
</dbReference>
<evidence type="ECO:0000313" key="3">
    <source>
        <dbReference type="Proteomes" id="UP001331561"/>
    </source>
</evidence>
<dbReference type="RefSeq" id="WP_327597242.1">
    <property type="nucleotide sequence ID" value="NZ_JAYXHS010000001.1"/>
</dbReference>
<proteinExistence type="predicted"/>
<dbReference type="InterPro" id="IPR036061">
    <property type="entry name" value="CheW-like_dom_sf"/>
</dbReference>
<evidence type="ECO:0000313" key="2">
    <source>
        <dbReference type="EMBL" id="MEC5384262.1"/>
    </source>
</evidence>
<name>A0ABU6JYM6_9RHOO</name>
<dbReference type="Gene3D" id="2.40.50.180">
    <property type="entry name" value="CheA-289, Domain 4"/>
    <property type="match status" value="1"/>
</dbReference>
<gene>
    <name evidence="2" type="ORF">VVD49_00935</name>
</gene>
<evidence type="ECO:0000259" key="1">
    <source>
        <dbReference type="PROSITE" id="PS50851"/>
    </source>
</evidence>
<keyword evidence="3" id="KW-1185">Reference proteome</keyword>
<dbReference type="Proteomes" id="UP001331561">
    <property type="component" value="Unassembled WGS sequence"/>
</dbReference>
<protein>
    <submittedName>
        <fullName evidence="2">Chemotaxis protein CheW</fullName>
    </submittedName>
</protein>
<organism evidence="2 3">
    <name type="scientific">Uliginosibacterium silvisoli</name>
    <dbReference type="NCBI Taxonomy" id="3114758"/>
    <lineage>
        <taxon>Bacteria</taxon>
        <taxon>Pseudomonadati</taxon>
        <taxon>Pseudomonadota</taxon>
        <taxon>Betaproteobacteria</taxon>
        <taxon>Rhodocyclales</taxon>
        <taxon>Zoogloeaceae</taxon>
        <taxon>Uliginosibacterium</taxon>
    </lineage>
</organism>
<dbReference type="SUPFAM" id="SSF50341">
    <property type="entry name" value="CheW-like"/>
    <property type="match status" value="1"/>
</dbReference>
<reference evidence="2 3" key="1">
    <citation type="submission" date="2024-01" db="EMBL/GenBank/DDBJ databases">
        <title>Uliginosibacterium soil sp. nov.</title>
        <authorList>
            <person name="Lv Y."/>
        </authorList>
    </citation>
    <scope>NUCLEOTIDE SEQUENCE [LARGE SCALE GENOMIC DNA]</scope>
    <source>
        <strain evidence="2 3">H3</strain>
    </source>
</reference>
<dbReference type="InterPro" id="IPR002545">
    <property type="entry name" value="CheW-lke_dom"/>
</dbReference>
<feature type="domain" description="CheW-like" evidence="1">
    <location>
        <begin position="27"/>
        <end position="165"/>
    </location>
</feature>
<comment type="caution">
    <text evidence="2">The sequence shown here is derived from an EMBL/GenBank/DDBJ whole genome shotgun (WGS) entry which is preliminary data.</text>
</comment>
<dbReference type="EMBL" id="JAYXHS010000001">
    <property type="protein sequence ID" value="MEC5384262.1"/>
    <property type="molecule type" value="Genomic_DNA"/>
</dbReference>
<dbReference type="Pfam" id="PF01584">
    <property type="entry name" value="CheW"/>
    <property type="match status" value="1"/>
</dbReference>
<dbReference type="SMART" id="SM00260">
    <property type="entry name" value="CheW"/>
    <property type="match status" value="1"/>
</dbReference>
<sequence length="174" mass="19244">MAKRQSLREFQQDLTRRLAEVKLTGRRAALLAVNAGPENWLLDLSEAGEIIAAPSLTPVPLTRNWFRGLANVRGNLYSVVDFAAFCGESPTQLTSDARILLVGTRQGMNTALLVSRALGLRNPEDFDADDSIVDPRPWVGGAVRDSQDRLWRKLTVRPLLADAHFLDATLETHV</sequence>